<dbReference type="PANTHER" id="PTHR33657:SF8">
    <property type="entry name" value="DOMAIN PROTEIN, PUTATIVE (AFU_ORTHOLOGUE AFUA_5G00600)-RELATED"/>
    <property type="match status" value="1"/>
</dbReference>
<evidence type="ECO:0000313" key="6">
    <source>
        <dbReference type="EMBL" id="CEG44167.1"/>
    </source>
</evidence>
<keyword evidence="7" id="KW-1185">Reference proteome</keyword>
<dbReference type="PANTHER" id="PTHR33657">
    <property type="entry name" value="DOMAIN PROTEIN, PUTATIVE (AFU_ORTHOLOGUE AFUA_5G00600)-RELATED"/>
    <property type="match status" value="1"/>
</dbReference>
<dbReference type="GO" id="GO:0005576">
    <property type="term" value="C:extracellular region"/>
    <property type="evidence" value="ECO:0007669"/>
    <property type="project" value="UniProtKB-SubCell"/>
</dbReference>
<dbReference type="OrthoDB" id="103104at2759"/>
<evidence type="ECO:0000256" key="4">
    <source>
        <dbReference type="ARBA" id="ARBA00023026"/>
    </source>
</evidence>
<dbReference type="EMBL" id="CCYD01000810">
    <property type="protein sequence ID" value="CEG44167.1"/>
    <property type="molecule type" value="Genomic_DNA"/>
</dbReference>
<protein>
    <submittedName>
        <fullName evidence="6">NLP-like protein</fullName>
    </submittedName>
</protein>
<dbReference type="STRING" id="4781.A0A0P1ATB0"/>
<dbReference type="Pfam" id="PF05630">
    <property type="entry name" value="NPP1"/>
    <property type="match status" value="1"/>
</dbReference>
<evidence type="ECO:0000256" key="5">
    <source>
        <dbReference type="SAM" id="SignalP"/>
    </source>
</evidence>
<feature type="chain" id="PRO_5006058917" evidence="5">
    <location>
        <begin position="22"/>
        <end position="302"/>
    </location>
</feature>
<evidence type="ECO:0000256" key="1">
    <source>
        <dbReference type="ARBA" id="ARBA00004613"/>
    </source>
</evidence>
<keyword evidence="3" id="KW-0964">Secreted</keyword>
<evidence type="ECO:0000256" key="3">
    <source>
        <dbReference type="ARBA" id="ARBA00022525"/>
    </source>
</evidence>
<reference evidence="7" key="1">
    <citation type="submission" date="2014-09" db="EMBL/GenBank/DDBJ databases">
        <authorList>
            <person name="Sharma Rahul"/>
            <person name="Thines Marco"/>
        </authorList>
    </citation>
    <scope>NUCLEOTIDE SEQUENCE [LARGE SCALE GENOMIC DNA]</scope>
</reference>
<comment type="subcellular location">
    <subcellularLocation>
        <location evidence="1">Secreted</location>
    </subcellularLocation>
</comment>
<proteinExistence type="inferred from homology"/>
<dbReference type="Proteomes" id="UP000054928">
    <property type="component" value="Unassembled WGS sequence"/>
</dbReference>
<accession>A0A0P1ATB0</accession>
<dbReference type="GeneID" id="36409480"/>
<keyword evidence="4" id="KW-0843">Virulence</keyword>
<dbReference type="InterPro" id="IPR008701">
    <property type="entry name" value="NPP1"/>
</dbReference>
<keyword evidence="5" id="KW-0732">Signal</keyword>
<dbReference type="AlphaFoldDB" id="A0A0P1ATB0"/>
<feature type="signal peptide" evidence="5">
    <location>
        <begin position="1"/>
        <end position="21"/>
    </location>
</feature>
<organism evidence="6 7">
    <name type="scientific">Plasmopara halstedii</name>
    <name type="common">Downy mildew of sunflower</name>
    <dbReference type="NCBI Taxonomy" id="4781"/>
    <lineage>
        <taxon>Eukaryota</taxon>
        <taxon>Sar</taxon>
        <taxon>Stramenopiles</taxon>
        <taxon>Oomycota</taxon>
        <taxon>Peronosporomycetes</taxon>
        <taxon>Peronosporales</taxon>
        <taxon>Peronosporaceae</taxon>
        <taxon>Plasmopara</taxon>
    </lineage>
</organism>
<dbReference type="RefSeq" id="XP_024580536.1">
    <property type="nucleotide sequence ID" value="XM_024730239.1"/>
</dbReference>
<evidence type="ECO:0000256" key="2">
    <source>
        <dbReference type="ARBA" id="ARBA00009520"/>
    </source>
</evidence>
<name>A0A0P1ATB0_PLAHL</name>
<sequence>MHLTTFLFGAVAVLATVRVDAYSFDLDEDDDKNKLIDSDDDKIDYLDSKDDIKSGKSTNPYVDDTPDSIDLQSDPSQIVFLGADSVHPFPRTKARTSSQKSALMFQPQLYIEDGCHPYPAVQSNGSLNAGLEYELFRDPTCEGSPLGSQVYSRSSWYQMKWATIYTWYFPVAYDHASPFSTGHRHYWLWAIVWTTDPNPAEGHFLAVSMSGNFGISSYTLPHIKHLVNGTTVLLKSHKSLMSARLALDLTEKSGEKEDLITWEELTPEARAALSSVKRTEATANSPLQDNKFFSLLEKAYPW</sequence>
<evidence type="ECO:0000313" key="7">
    <source>
        <dbReference type="Proteomes" id="UP000054928"/>
    </source>
</evidence>
<dbReference type="OMA" id="HARWIYD"/>
<comment type="similarity">
    <text evidence="2">Belongs to the Necrosis inducing protein (NPP1) family.</text>
</comment>